<accession>A0A6B2GVK3</accession>
<organism evidence="1 2">
    <name type="scientific">Pontibacter fetidus</name>
    <dbReference type="NCBI Taxonomy" id="2700082"/>
    <lineage>
        <taxon>Bacteria</taxon>
        <taxon>Pseudomonadati</taxon>
        <taxon>Bacteroidota</taxon>
        <taxon>Cytophagia</taxon>
        <taxon>Cytophagales</taxon>
        <taxon>Hymenobacteraceae</taxon>
        <taxon>Pontibacter</taxon>
    </lineage>
</organism>
<gene>
    <name evidence="1" type="ORF">GWO68_03315</name>
</gene>
<name>A0A6B2GVK3_9BACT</name>
<evidence type="ECO:0000313" key="1">
    <source>
        <dbReference type="EMBL" id="NDK54939.1"/>
    </source>
</evidence>
<comment type="caution">
    <text evidence="1">The sequence shown here is derived from an EMBL/GenBank/DDBJ whole genome shotgun (WGS) entry which is preliminary data.</text>
</comment>
<evidence type="ECO:0000313" key="2">
    <source>
        <dbReference type="Proteomes" id="UP000478546"/>
    </source>
</evidence>
<dbReference type="EMBL" id="JAAEAA010000003">
    <property type="protein sequence ID" value="NDK54939.1"/>
    <property type="molecule type" value="Genomic_DNA"/>
</dbReference>
<keyword evidence="2" id="KW-1185">Reference proteome</keyword>
<dbReference type="AlphaFoldDB" id="A0A6B2GVK3"/>
<sequence>MSDQEIMTDVNHVQHMFLHVETSDSICILNVAGHPYRLRELIYMMVNNGCRVSQTTADQYNTFPYDQETVEVHDYMTSIIKAKFIKEQQ</sequence>
<proteinExistence type="predicted"/>
<reference evidence="1 2" key="1">
    <citation type="submission" date="2020-01" db="EMBL/GenBank/DDBJ databases">
        <authorList>
            <person name="Kim M.K."/>
        </authorList>
    </citation>
    <scope>NUCLEOTIDE SEQUENCE [LARGE SCALE GENOMIC DNA]</scope>
    <source>
        <strain evidence="1 2">BT213</strain>
    </source>
</reference>
<dbReference type="Proteomes" id="UP000478546">
    <property type="component" value="Unassembled WGS sequence"/>
</dbReference>
<dbReference type="RefSeq" id="WP_162344988.1">
    <property type="nucleotide sequence ID" value="NZ_JAAEAA010000003.1"/>
</dbReference>
<protein>
    <submittedName>
        <fullName evidence="1">Uncharacterized protein</fullName>
    </submittedName>
</protein>